<protein>
    <submittedName>
        <fullName evidence="1">Uncharacterized protein</fullName>
    </submittedName>
</protein>
<dbReference type="Proteomes" id="UP000006038">
    <property type="component" value="Chromosome 11"/>
</dbReference>
<evidence type="ECO:0000313" key="1">
    <source>
        <dbReference type="EnsemblPlants" id="OB11G12390.1"/>
    </source>
</evidence>
<accession>J3N603</accession>
<reference evidence="1" key="2">
    <citation type="submission" date="2013-04" db="UniProtKB">
        <authorList>
            <consortium name="EnsemblPlants"/>
        </authorList>
    </citation>
    <scope>IDENTIFICATION</scope>
</reference>
<reference evidence="1" key="1">
    <citation type="journal article" date="2013" name="Nat. Commun.">
        <title>Whole-genome sequencing of Oryza brachyantha reveals mechanisms underlying Oryza genome evolution.</title>
        <authorList>
            <person name="Chen J."/>
            <person name="Huang Q."/>
            <person name="Gao D."/>
            <person name="Wang J."/>
            <person name="Lang Y."/>
            <person name="Liu T."/>
            <person name="Li B."/>
            <person name="Bai Z."/>
            <person name="Luis Goicoechea J."/>
            <person name="Liang C."/>
            <person name="Chen C."/>
            <person name="Zhang W."/>
            <person name="Sun S."/>
            <person name="Liao Y."/>
            <person name="Zhang X."/>
            <person name="Yang L."/>
            <person name="Song C."/>
            <person name="Wang M."/>
            <person name="Shi J."/>
            <person name="Liu G."/>
            <person name="Liu J."/>
            <person name="Zhou H."/>
            <person name="Zhou W."/>
            <person name="Yu Q."/>
            <person name="An N."/>
            <person name="Chen Y."/>
            <person name="Cai Q."/>
            <person name="Wang B."/>
            <person name="Liu B."/>
            <person name="Min J."/>
            <person name="Huang Y."/>
            <person name="Wu H."/>
            <person name="Li Z."/>
            <person name="Zhang Y."/>
            <person name="Yin Y."/>
            <person name="Song W."/>
            <person name="Jiang J."/>
            <person name="Jackson S.A."/>
            <person name="Wing R.A."/>
            <person name="Wang J."/>
            <person name="Chen M."/>
        </authorList>
    </citation>
    <scope>NUCLEOTIDE SEQUENCE [LARGE SCALE GENOMIC DNA]</scope>
    <source>
        <strain evidence="1">cv. IRGC 101232</strain>
    </source>
</reference>
<evidence type="ECO:0000313" key="2">
    <source>
        <dbReference type="Proteomes" id="UP000006038"/>
    </source>
</evidence>
<dbReference type="AlphaFoldDB" id="J3N603"/>
<name>J3N603_ORYBR</name>
<dbReference type="HOGENOM" id="CLU_2531073_0_0_1"/>
<dbReference type="EnsemblPlants" id="OB11G12390.1">
    <property type="protein sequence ID" value="OB11G12390.1"/>
    <property type="gene ID" value="OB11G12390"/>
</dbReference>
<dbReference type="Gramene" id="OB11G12390.1">
    <property type="protein sequence ID" value="OB11G12390.1"/>
    <property type="gene ID" value="OB11G12390"/>
</dbReference>
<sequence>MAIVLCCEGDKRKTSSLSIQFRRGSGRMQLPVHGYLGSAWQCHRLALAWVCMTWEMSPSSSFSIDWIEGSSTYLVLVLIPPQGT</sequence>
<organism evidence="1">
    <name type="scientific">Oryza brachyantha</name>
    <name type="common">malo sina</name>
    <dbReference type="NCBI Taxonomy" id="4533"/>
    <lineage>
        <taxon>Eukaryota</taxon>
        <taxon>Viridiplantae</taxon>
        <taxon>Streptophyta</taxon>
        <taxon>Embryophyta</taxon>
        <taxon>Tracheophyta</taxon>
        <taxon>Spermatophyta</taxon>
        <taxon>Magnoliopsida</taxon>
        <taxon>Liliopsida</taxon>
        <taxon>Poales</taxon>
        <taxon>Poaceae</taxon>
        <taxon>BOP clade</taxon>
        <taxon>Oryzoideae</taxon>
        <taxon>Oryzeae</taxon>
        <taxon>Oryzinae</taxon>
        <taxon>Oryza</taxon>
    </lineage>
</organism>
<keyword evidence="2" id="KW-1185">Reference proteome</keyword>
<proteinExistence type="predicted"/>